<evidence type="ECO:0000313" key="1">
    <source>
        <dbReference type="EMBL" id="KJY17222.1"/>
    </source>
</evidence>
<dbReference type="Proteomes" id="UP000033551">
    <property type="component" value="Unassembled WGS sequence"/>
</dbReference>
<gene>
    <name evidence="1" type="ORF">VR44_40080</name>
</gene>
<comment type="caution">
    <text evidence="1">The sequence shown here is derived from an EMBL/GenBank/DDBJ whole genome shotgun (WGS) entry which is preliminary data.</text>
</comment>
<sequence length="154" mass="16623">MNRTRTSAAPRPTAGALRLVEASTTAPATIHISAYVRQMTAHCPYLAPSLQQGLTTWTVYGAEGDPAAVEAELFHAGVQAAEWLRPLLNRPHGSLRCENIVLLGDAPGARHRDLLAWPHWVLKNLYGPVGIMFGKFHAGEEETTRAGARIPAAP</sequence>
<feature type="non-terminal residue" evidence="1">
    <location>
        <position position="154"/>
    </location>
</feature>
<evidence type="ECO:0000313" key="2">
    <source>
        <dbReference type="Proteomes" id="UP000033551"/>
    </source>
</evidence>
<keyword evidence="2" id="KW-1185">Reference proteome</keyword>
<name>A0A0F4I5H5_9ACTN</name>
<protein>
    <submittedName>
        <fullName evidence="1">Uncharacterized protein</fullName>
    </submittedName>
</protein>
<dbReference type="OrthoDB" id="3867337at2"/>
<dbReference type="RefSeq" id="WP_045952624.1">
    <property type="nucleotide sequence ID" value="NZ_JZWV01001683.1"/>
</dbReference>
<reference evidence="1 2" key="1">
    <citation type="submission" date="2015-02" db="EMBL/GenBank/DDBJ databases">
        <authorList>
            <person name="Ju K.-S."/>
            <person name="Doroghazi J.R."/>
            <person name="Metcalf W."/>
        </authorList>
    </citation>
    <scope>NUCLEOTIDE SEQUENCE [LARGE SCALE GENOMIC DNA]</scope>
    <source>
        <strain evidence="1 2">NRRL ISP-5550</strain>
    </source>
</reference>
<dbReference type="AlphaFoldDB" id="A0A0F4I5H5"/>
<organism evidence="1 2">
    <name type="scientific">Streptomyces katrae</name>
    <dbReference type="NCBI Taxonomy" id="68223"/>
    <lineage>
        <taxon>Bacteria</taxon>
        <taxon>Bacillati</taxon>
        <taxon>Actinomycetota</taxon>
        <taxon>Actinomycetes</taxon>
        <taxon>Kitasatosporales</taxon>
        <taxon>Streptomycetaceae</taxon>
        <taxon>Streptomyces</taxon>
    </lineage>
</organism>
<dbReference type="EMBL" id="JZWV01001683">
    <property type="protein sequence ID" value="KJY17222.1"/>
    <property type="molecule type" value="Genomic_DNA"/>
</dbReference>
<accession>A0A0F4I5H5</accession>
<proteinExistence type="predicted"/>